<accession>A0A1A8Z9S9</accession>
<protein>
    <submittedName>
        <fullName evidence="2">KAP family P-loop domain-containing protein</fullName>
    </submittedName>
</protein>
<evidence type="ECO:0000259" key="1">
    <source>
        <dbReference type="SMART" id="SM00382"/>
    </source>
</evidence>
<dbReference type="EMBL" id="LT594324">
    <property type="protein sequence ID" value="SBT40565.1"/>
    <property type="molecule type" value="Genomic_DNA"/>
</dbReference>
<sequence>MPFVRRVAELLDEIASRPSSTVVALVGPWGSGKTSTANLVLDALDPDQWGISRLNPWAMGSAEAIVAELLGAIRSSLPKKAKEARKKLKSYAAYAAPLLSLIPVAGDTLKDVSDMALKRLEGESTLQAQFEQLSDELRSLARPILVFIDDVDRLQPDELLALFRAIRVLGRLPYVHYAVAYDQRTIVDLLKATPIAREREDRALAFLEKIVTLRIDQPLIRAEQSELLFNDGLTKLLTDLQATLGNEERRRLSDEWELLLSADLAEPRSVSRFIAQLRVYLPLVGLGDVDLVDYLVVTHLRSMYPAAYQALAADRSWLAASAGYGDDSCLAPWRDGSRLAKMELPAAQHDRLLAAIQRLFPVLKPAERREVRRRGVNNPDYVDRYFTFVLGEADATDAVLLNAMRDWSRGQAGTGTDLLISMLTPNAEDRDACARSASVIRRLEALTDQLPTNDAEILLRNVLRYLPLPAGPGLVLGGPDAAVISWISRLLLAVDDVDVPSLLAVIDGRGIPALVDFLRSLPDRKPSAEVGRLSRLLDESAEHGWQAFLGHVESGDAAPDAPTESLFALVENLLGTKETDRRLRSAVDDGTSISGLAARLVRVGAEVSSGQPVIIDLDAASLIQRLGDARVLEGRPALEADAGSETVDRQDLAWASRRRTAARLLVDALANPSRSRVPSLPTDVPEPFTNYRVNPLEAPNGEVPDLGISVTVLVSAGESLPMTNLAAPGPFGDEREAIIQNELRNGGVNHWLEVTAATAWPLIADQWQISDGGDGRTVTKAAVALRSKDETTTGGWRQETPILAGAQIRTGATNPGGVEPFLVADFAVGLWLTELTADRRPDPRRHDSRPLPAALSLAELYTLLIEVMTGAIRSAAVLHARLIERGEPEPSMIIKVAMEAGTGVDAVVDLSKEERVGTGGSRPQIQVGHFRFSTPDAQDVDKFNEQARSAVLALMGEWLLRSGYRRYEDVLLSLPGG</sequence>
<gene>
    <name evidence="2" type="ORF">GA0070621_0999</name>
</gene>
<dbReference type="InterPro" id="IPR003593">
    <property type="entry name" value="AAA+_ATPase"/>
</dbReference>
<keyword evidence="3" id="KW-1185">Reference proteome</keyword>
<dbReference type="Proteomes" id="UP000198765">
    <property type="component" value="Chromosome I"/>
</dbReference>
<dbReference type="PATRIC" id="fig|299146.4.peg.1025"/>
<dbReference type="AlphaFoldDB" id="A0A1A8Z9S9"/>
<dbReference type="Pfam" id="PF07693">
    <property type="entry name" value="KAP_NTPase"/>
    <property type="match status" value="1"/>
</dbReference>
<reference evidence="2 3" key="1">
    <citation type="submission" date="2016-06" db="EMBL/GenBank/DDBJ databases">
        <authorList>
            <person name="Kjaerup R.B."/>
            <person name="Dalgaard T.S."/>
            <person name="Juul-Madsen H.R."/>
        </authorList>
    </citation>
    <scope>NUCLEOTIDE SEQUENCE [LARGE SCALE GENOMIC DNA]</scope>
    <source>
        <strain evidence="2 3">DSM 45248</strain>
    </source>
</reference>
<feature type="domain" description="AAA+ ATPase" evidence="1">
    <location>
        <begin position="19"/>
        <end position="216"/>
    </location>
</feature>
<organism evidence="2 3">
    <name type="scientific">Micromonospora narathiwatensis</name>
    <dbReference type="NCBI Taxonomy" id="299146"/>
    <lineage>
        <taxon>Bacteria</taxon>
        <taxon>Bacillati</taxon>
        <taxon>Actinomycetota</taxon>
        <taxon>Actinomycetes</taxon>
        <taxon>Micromonosporales</taxon>
        <taxon>Micromonosporaceae</taxon>
        <taxon>Micromonospora</taxon>
    </lineage>
</organism>
<dbReference type="OrthoDB" id="88903at2"/>
<dbReference type="InterPro" id="IPR011646">
    <property type="entry name" value="KAP_P-loop"/>
</dbReference>
<dbReference type="InterPro" id="IPR027417">
    <property type="entry name" value="P-loop_NTPase"/>
</dbReference>
<dbReference type="SUPFAM" id="SSF52540">
    <property type="entry name" value="P-loop containing nucleoside triphosphate hydrolases"/>
    <property type="match status" value="1"/>
</dbReference>
<dbReference type="SMART" id="SM00382">
    <property type="entry name" value="AAA"/>
    <property type="match status" value="1"/>
</dbReference>
<name>A0A1A8Z9S9_9ACTN</name>
<evidence type="ECO:0000313" key="3">
    <source>
        <dbReference type="Proteomes" id="UP000198765"/>
    </source>
</evidence>
<evidence type="ECO:0000313" key="2">
    <source>
        <dbReference type="EMBL" id="SBT40565.1"/>
    </source>
</evidence>
<dbReference type="Gene3D" id="3.40.50.300">
    <property type="entry name" value="P-loop containing nucleotide triphosphate hydrolases"/>
    <property type="match status" value="1"/>
</dbReference>
<proteinExistence type="predicted"/>